<dbReference type="Proteomes" id="UP000327013">
    <property type="component" value="Chromosome 2"/>
</dbReference>
<evidence type="ECO:0000259" key="4">
    <source>
        <dbReference type="PROSITE" id="PS50089"/>
    </source>
</evidence>
<evidence type="ECO:0000313" key="6">
    <source>
        <dbReference type="Proteomes" id="UP000327013"/>
    </source>
</evidence>
<evidence type="ECO:0000256" key="1">
    <source>
        <dbReference type="PROSITE-ProRule" id="PRU00175"/>
    </source>
</evidence>
<dbReference type="InterPro" id="IPR001841">
    <property type="entry name" value="Znf_RING"/>
</dbReference>
<sequence length="861" mass="96515">MDEIADSCGSKQRSLSVSPKDKGSKNKRKSSDPSMGNALNIPPSLTEFPRYELSPKVSQRSLSALTLELGLDRLKEGPEPEAFGTTDWDDPITCQLEEILFSHLQVVFRCAIKQIAELGYSEEVAEKVVSRGGLYLEGKDPVVNIVNDTLYFMEEGKDIHVLRDDMFDDLQHLVEYTMLEIIGVLREVRPSLSIGEAMWWLLICDLNVSQACALERDPLSDLGCKDVSGDGSSDSAIPQFRSEVQSSETILRNPTEPKFPKLSLPKSKNSLPKTLNCEIFPNLPKPKDLLSLEGVTPEEENLVSLTCTLKKSSGITRENVQIESKTYASEEKMGDGRKGQTKKELAALRQKCFLMDKSYCGSKGSFRSGKLASFGGFVLERRLKPPSELPGVQMKNASSKKITEVPADVPLADGSHPVNKSPSAVPAKEKTSKLGIKGTISMLPTAETKLPISSPLEKKSNPKPQAGISEAQKIPDYYTGIPYENSLGKHVAQNEKDELILKLVPRLQELQDELQGWTEWANEKVMHAAHRLGKDQRELKALRLEKEEADQCKKENQILEENTMKRLSEMENALGNATGQVEILNSTALRLEEGKSVLKRELDAAKLRALESAASYQEVVEREQMTLKKAQSWEGQKVLLQEELEREKCKVAELQQELDKAKNLHNQIEARWKLDRMTPEKLLTQAASIRQERELLEAQAKAEEEVIRQKADGDLQKYMEDIKKLNNNLSQMKFKSNSSTIAALRRGIGGSCGSVLTDSMDVQSMQRNQEPHVLKKVANLQNSFRTQGLKQERECVICLSEEMSVVYLPCAHQVVCAKCNELHEKQGMKYCPSCMTPIQWRINVRFARPCRFTPISRNGER</sequence>
<dbReference type="AlphaFoldDB" id="A0A5N6QUQ3"/>
<proteinExistence type="predicted"/>
<dbReference type="PROSITE" id="PS50089">
    <property type="entry name" value="ZF_RING_2"/>
    <property type="match status" value="1"/>
</dbReference>
<accession>A0A5N6QUQ3</accession>
<organism evidence="5 6">
    <name type="scientific">Carpinus fangiana</name>
    <dbReference type="NCBI Taxonomy" id="176857"/>
    <lineage>
        <taxon>Eukaryota</taxon>
        <taxon>Viridiplantae</taxon>
        <taxon>Streptophyta</taxon>
        <taxon>Embryophyta</taxon>
        <taxon>Tracheophyta</taxon>
        <taxon>Spermatophyta</taxon>
        <taxon>Magnoliopsida</taxon>
        <taxon>eudicotyledons</taxon>
        <taxon>Gunneridae</taxon>
        <taxon>Pentapetalae</taxon>
        <taxon>rosids</taxon>
        <taxon>fabids</taxon>
        <taxon>Fagales</taxon>
        <taxon>Betulaceae</taxon>
        <taxon>Carpinus</taxon>
    </lineage>
</organism>
<dbReference type="PANTHER" id="PTHR46405:SF4">
    <property type="entry name" value="E3 UBIQUITIN-PROTEIN LIGASE RF298-RELATED"/>
    <property type="match status" value="1"/>
</dbReference>
<dbReference type="InterPro" id="IPR046934">
    <property type="entry name" value="PIR2-like"/>
</dbReference>
<keyword evidence="6" id="KW-1185">Reference proteome</keyword>
<dbReference type="EMBL" id="CM017322">
    <property type="protein sequence ID" value="KAE8009652.1"/>
    <property type="molecule type" value="Genomic_DNA"/>
</dbReference>
<dbReference type="GO" id="GO:0008270">
    <property type="term" value="F:zinc ion binding"/>
    <property type="evidence" value="ECO:0007669"/>
    <property type="project" value="UniProtKB-KW"/>
</dbReference>
<reference evidence="5 6" key="1">
    <citation type="submission" date="2019-06" db="EMBL/GenBank/DDBJ databases">
        <title>A chromosomal-level reference genome of Carpinus fangiana (Coryloideae, Betulaceae).</title>
        <authorList>
            <person name="Yang X."/>
            <person name="Wang Z."/>
            <person name="Zhang L."/>
            <person name="Hao G."/>
            <person name="Liu J."/>
            <person name="Yang Y."/>
        </authorList>
    </citation>
    <scope>NUCLEOTIDE SEQUENCE [LARGE SCALE GENOMIC DNA]</scope>
    <source>
        <strain evidence="5">Cfa_2016G</strain>
        <tissue evidence="5">Leaf</tissue>
    </source>
</reference>
<dbReference type="OrthoDB" id="774873at2759"/>
<feature type="region of interest" description="Disordered" evidence="3">
    <location>
        <begin position="410"/>
        <end position="431"/>
    </location>
</feature>
<feature type="coiled-coil region" evidence="2">
    <location>
        <begin position="630"/>
        <end position="735"/>
    </location>
</feature>
<evidence type="ECO:0000313" key="5">
    <source>
        <dbReference type="EMBL" id="KAE8009652.1"/>
    </source>
</evidence>
<gene>
    <name evidence="5" type="ORF">FH972_006077</name>
</gene>
<evidence type="ECO:0000256" key="3">
    <source>
        <dbReference type="SAM" id="MobiDB-lite"/>
    </source>
</evidence>
<dbReference type="InterPro" id="IPR013083">
    <property type="entry name" value="Znf_RING/FYVE/PHD"/>
</dbReference>
<keyword evidence="1" id="KW-0862">Zinc</keyword>
<dbReference type="InterPro" id="IPR046527">
    <property type="entry name" value="PIR2-like_helical"/>
</dbReference>
<feature type="region of interest" description="Disordered" evidence="3">
    <location>
        <begin position="1"/>
        <end position="43"/>
    </location>
</feature>
<dbReference type="Pfam" id="PF20235">
    <property type="entry name" value="PIR2-like_helical"/>
    <property type="match status" value="1"/>
</dbReference>
<keyword evidence="1" id="KW-0863">Zinc-finger</keyword>
<dbReference type="PANTHER" id="PTHR46405">
    <property type="entry name" value="OS05G0141500 PROTEIN"/>
    <property type="match status" value="1"/>
</dbReference>
<evidence type="ECO:0000256" key="2">
    <source>
        <dbReference type="SAM" id="Coils"/>
    </source>
</evidence>
<dbReference type="Pfam" id="PF13920">
    <property type="entry name" value="zf-C3HC4_3"/>
    <property type="match status" value="1"/>
</dbReference>
<feature type="domain" description="RING-type" evidence="4">
    <location>
        <begin position="795"/>
        <end position="834"/>
    </location>
</feature>
<name>A0A5N6QUQ3_9ROSI</name>
<dbReference type="Gene3D" id="3.30.40.10">
    <property type="entry name" value="Zinc/RING finger domain, C3HC4 (zinc finger)"/>
    <property type="match status" value="1"/>
</dbReference>
<dbReference type="SUPFAM" id="SSF57850">
    <property type="entry name" value="RING/U-box"/>
    <property type="match status" value="1"/>
</dbReference>
<keyword evidence="1" id="KW-0479">Metal-binding</keyword>
<keyword evidence="2" id="KW-0175">Coiled coil</keyword>
<dbReference type="CDD" id="cd23128">
    <property type="entry name" value="RING-HC_MIP1-like"/>
    <property type="match status" value="1"/>
</dbReference>
<protein>
    <recommendedName>
        <fullName evidence="4">RING-type domain-containing protein</fullName>
    </recommendedName>
</protein>